<dbReference type="AlphaFoldDB" id="A0A1I1H2U0"/>
<dbReference type="Proteomes" id="UP000199577">
    <property type="component" value="Unassembled WGS sequence"/>
</dbReference>
<protein>
    <submittedName>
        <fullName evidence="4">Predicted glycosyl hydrolase, GH43/DUF377 family</fullName>
    </submittedName>
</protein>
<dbReference type="GO" id="GO:0016787">
    <property type="term" value="F:hydrolase activity"/>
    <property type="evidence" value="ECO:0007669"/>
    <property type="project" value="UniProtKB-KW"/>
</dbReference>
<evidence type="ECO:0000256" key="1">
    <source>
        <dbReference type="ARBA" id="ARBA00022676"/>
    </source>
</evidence>
<dbReference type="PANTHER" id="PTHR34106:SF4">
    <property type="entry name" value="BLL5143 PROTEIN"/>
    <property type="match status" value="1"/>
</dbReference>
<dbReference type="CDD" id="cd18613">
    <property type="entry name" value="GH130"/>
    <property type="match status" value="1"/>
</dbReference>
<dbReference type="GO" id="GO:0016757">
    <property type="term" value="F:glycosyltransferase activity"/>
    <property type="evidence" value="ECO:0007669"/>
    <property type="project" value="UniProtKB-KW"/>
</dbReference>
<dbReference type="EMBL" id="FOLL01000005">
    <property type="protein sequence ID" value="SFC15773.1"/>
    <property type="molecule type" value="Genomic_DNA"/>
</dbReference>
<keyword evidence="1" id="KW-0328">Glycosyltransferase</keyword>
<evidence type="ECO:0000256" key="3">
    <source>
        <dbReference type="ARBA" id="ARBA00024356"/>
    </source>
</evidence>
<dbReference type="RefSeq" id="WP_090972917.1">
    <property type="nucleotide sequence ID" value="NZ_FOLL01000005.1"/>
</dbReference>
<keyword evidence="5" id="KW-1185">Reference proteome</keyword>
<dbReference type="OrthoDB" id="9775877at2"/>
<name>A0A1I1H2U0_9SPHI</name>
<dbReference type="STRING" id="623281.SAMN05421747_105117"/>
<dbReference type="Pfam" id="PF04041">
    <property type="entry name" value="Glyco_hydro_130"/>
    <property type="match status" value="1"/>
</dbReference>
<gene>
    <name evidence="4" type="ORF">SAMN05421747_105117</name>
</gene>
<dbReference type="InterPro" id="IPR023296">
    <property type="entry name" value="Glyco_hydro_beta-prop_sf"/>
</dbReference>
<sequence length="499" mass="57402">MPITVVRKDKIFEPDSSRVIARFLYTGDERAKRLIMAVMALPDHTQHEVFNQVLRKYSKRHRSIQRIFAKHFERITPIMEQMEIEHAELPEHLKLLIGSYFTMEYSIEAAAFFNPSIIEHPDQTALARGQKRVILSFRATGEGHISSIVFRQGVLDANMDIDVEPPGKMLEVPEHVKNHTYHKKSFLRKLREMWSDSGYRNDEAYEIISEQLNDTFTYEELKHALKEVQIKLEPRQENLAFLQEVKWLASSHYEMTFSADTSVCERVIFPIADTEKNGIEDARFVRFVGDKGSVTYYATYTAYDGISILPKLLMTKDFRHFQVLPMHGYIAQNKGMALFPRKINGKYAMLCRIDGVNNYIAYSDTVNVWREAKLIQTPREPWELIQMGNCGSPLETEAGWLVLTHGVGPMREYVLGASLLDLENPEREIGRLKQPLLTPNRKEREGYVPNVVYSCGGYIHEGQLVIPYAMSDYASTYAVINLKELLAQLLSSHTVSTVQ</sequence>
<comment type="similarity">
    <text evidence="3">Belongs to the glycosyl hydrolase 130 family.</text>
</comment>
<keyword evidence="4" id="KW-0378">Hydrolase</keyword>
<keyword evidence="2" id="KW-0808">Transferase</keyword>
<dbReference type="SUPFAM" id="SSF75005">
    <property type="entry name" value="Arabinanase/levansucrase/invertase"/>
    <property type="match status" value="1"/>
</dbReference>
<organism evidence="4 5">
    <name type="scientific">Parapedobacter composti</name>
    <dbReference type="NCBI Taxonomy" id="623281"/>
    <lineage>
        <taxon>Bacteria</taxon>
        <taxon>Pseudomonadati</taxon>
        <taxon>Bacteroidota</taxon>
        <taxon>Sphingobacteriia</taxon>
        <taxon>Sphingobacteriales</taxon>
        <taxon>Sphingobacteriaceae</taxon>
        <taxon>Parapedobacter</taxon>
    </lineage>
</organism>
<evidence type="ECO:0000256" key="2">
    <source>
        <dbReference type="ARBA" id="ARBA00022679"/>
    </source>
</evidence>
<evidence type="ECO:0000313" key="4">
    <source>
        <dbReference type="EMBL" id="SFC15773.1"/>
    </source>
</evidence>
<dbReference type="InterPro" id="IPR007184">
    <property type="entry name" value="Mannoside_phosphorylase"/>
</dbReference>
<reference evidence="4 5" key="1">
    <citation type="submission" date="2016-10" db="EMBL/GenBank/DDBJ databases">
        <authorList>
            <person name="de Groot N.N."/>
        </authorList>
    </citation>
    <scope>NUCLEOTIDE SEQUENCE [LARGE SCALE GENOMIC DNA]</scope>
    <source>
        <strain evidence="4 5">DSM 22900</strain>
    </source>
</reference>
<dbReference type="PANTHER" id="PTHR34106">
    <property type="entry name" value="GLYCOSIDASE"/>
    <property type="match status" value="1"/>
</dbReference>
<evidence type="ECO:0000313" key="5">
    <source>
        <dbReference type="Proteomes" id="UP000199577"/>
    </source>
</evidence>
<proteinExistence type="inferred from homology"/>
<dbReference type="Gene3D" id="2.115.10.20">
    <property type="entry name" value="Glycosyl hydrolase domain, family 43"/>
    <property type="match status" value="1"/>
</dbReference>
<accession>A0A1I1H2U0</accession>